<dbReference type="Proteomes" id="UP000265618">
    <property type="component" value="Unassembled WGS sequence"/>
</dbReference>
<dbReference type="AlphaFoldDB" id="A0A9K3GPG5"/>
<evidence type="ECO:0000313" key="4">
    <source>
        <dbReference type="Proteomes" id="UP000265618"/>
    </source>
</evidence>
<feature type="compositionally biased region" description="Basic and acidic residues" evidence="1">
    <location>
        <begin position="1"/>
        <end position="10"/>
    </location>
</feature>
<gene>
    <name evidence="3" type="ORF">KIPB_014303</name>
</gene>
<evidence type="ECO:0000256" key="2">
    <source>
        <dbReference type="SAM" id="Phobius"/>
    </source>
</evidence>
<keyword evidence="2" id="KW-1133">Transmembrane helix</keyword>
<keyword evidence="2" id="KW-0472">Membrane</keyword>
<feature type="region of interest" description="Disordered" evidence="1">
    <location>
        <begin position="1"/>
        <end position="20"/>
    </location>
</feature>
<evidence type="ECO:0000256" key="1">
    <source>
        <dbReference type="SAM" id="MobiDB-lite"/>
    </source>
</evidence>
<organism evidence="3 4">
    <name type="scientific">Kipferlia bialata</name>
    <dbReference type="NCBI Taxonomy" id="797122"/>
    <lineage>
        <taxon>Eukaryota</taxon>
        <taxon>Metamonada</taxon>
        <taxon>Carpediemonas-like organisms</taxon>
        <taxon>Kipferlia</taxon>
    </lineage>
</organism>
<comment type="caution">
    <text evidence="3">The sequence shown here is derived from an EMBL/GenBank/DDBJ whole genome shotgun (WGS) entry which is preliminary data.</text>
</comment>
<feature type="transmembrane region" description="Helical" evidence="2">
    <location>
        <begin position="48"/>
        <end position="70"/>
    </location>
</feature>
<proteinExistence type="predicted"/>
<dbReference type="EMBL" id="BDIP01007265">
    <property type="protein sequence ID" value="GIQ91169.1"/>
    <property type="molecule type" value="Genomic_DNA"/>
</dbReference>
<reference evidence="3 4" key="1">
    <citation type="journal article" date="2018" name="PLoS ONE">
        <title>The draft genome of Kipferlia bialata reveals reductive genome evolution in fornicate parasites.</title>
        <authorList>
            <person name="Tanifuji G."/>
            <person name="Takabayashi S."/>
            <person name="Kume K."/>
            <person name="Takagi M."/>
            <person name="Nakayama T."/>
            <person name="Kamikawa R."/>
            <person name="Inagaki Y."/>
            <person name="Hashimoto T."/>
        </authorList>
    </citation>
    <scope>NUCLEOTIDE SEQUENCE [LARGE SCALE GENOMIC DNA]</scope>
    <source>
        <strain evidence="3">NY0173</strain>
    </source>
</reference>
<keyword evidence="4" id="KW-1185">Reference proteome</keyword>
<evidence type="ECO:0000313" key="3">
    <source>
        <dbReference type="EMBL" id="GIQ91169.1"/>
    </source>
</evidence>
<protein>
    <submittedName>
        <fullName evidence="3">Uncharacterized protein</fullName>
    </submittedName>
</protein>
<keyword evidence="2" id="KW-0812">Transmembrane</keyword>
<name>A0A9K3GPG5_9EUKA</name>
<accession>A0A9K3GPG5</accession>
<sequence length="118" mass="12473">MSYSDSELRRGGSGLLDSESELSNQYPSLVAPQPLLPTKKKTSTGCKATMLVALMLTAIVLIIIAVSSHISIAITAADIQASVEEYEVYHFQPDVSGLSPSDLRAVAALQVGVECYSG</sequence>